<accession>A0A8H3PJ43</accession>
<gene>
    <name evidence="2" type="ORF">IMSHALPRED_003200</name>
</gene>
<reference evidence="2" key="1">
    <citation type="submission" date="2021-03" db="EMBL/GenBank/DDBJ databases">
        <authorList>
            <person name="Tagirdzhanova G."/>
        </authorList>
    </citation>
    <scope>NUCLEOTIDE SEQUENCE</scope>
</reference>
<name>A0A8H3PJ43_9LECA</name>
<dbReference type="EMBL" id="CAJPDT010000168">
    <property type="protein sequence ID" value="CAF9942092.1"/>
    <property type="molecule type" value="Genomic_DNA"/>
</dbReference>
<evidence type="ECO:0000313" key="2">
    <source>
        <dbReference type="EMBL" id="CAF9942092.1"/>
    </source>
</evidence>
<sequence>MTRCSQIELGSATPKAMRDHLAQYYPLLLEHDVPVYLKDVCLKVVGDEGMIAFAAWELPHVGEAGPAHSINEMKMRNRVLKGRKAFVLKSLATSPAHKHGGASTLLLSWPFERADRLGAMCYVDGEVGGERVKLCEELGFVRMDECQIDLTLGGLEGMYTHVAMVREPKKTPAQGMTTGSSADQMSRGSTPS</sequence>
<comment type="caution">
    <text evidence="2">The sequence shown here is derived from an EMBL/GenBank/DDBJ whole genome shotgun (WGS) entry which is preliminary data.</text>
</comment>
<dbReference type="Gene3D" id="3.40.630.30">
    <property type="match status" value="1"/>
</dbReference>
<organism evidence="2 3">
    <name type="scientific">Imshaugia aleurites</name>
    <dbReference type="NCBI Taxonomy" id="172621"/>
    <lineage>
        <taxon>Eukaryota</taxon>
        <taxon>Fungi</taxon>
        <taxon>Dikarya</taxon>
        <taxon>Ascomycota</taxon>
        <taxon>Pezizomycotina</taxon>
        <taxon>Lecanoromycetes</taxon>
        <taxon>OSLEUM clade</taxon>
        <taxon>Lecanoromycetidae</taxon>
        <taxon>Lecanorales</taxon>
        <taxon>Lecanorineae</taxon>
        <taxon>Parmeliaceae</taxon>
        <taxon>Imshaugia</taxon>
    </lineage>
</organism>
<dbReference type="AlphaFoldDB" id="A0A8H3PJ43"/>
<dbReference type="Proteomes" id="UP000664534">
    <property type="component" value="Unassembled WGS sequence"/>
</dbReference>
<protein>
    <submittedName>
        <fullName evidence="2">Uncharacterized protein</fullName>
    </submittedName>
</protein>
<proteinExistence type="predicted"/>
<dbReference type="OrthoDB" id="410198at2759"/>
<dbReference type="PANTHER" id="PTHR42791">
    <property type="entry name" value="GNAT FAMILY ACETYLTRANSFERASE"/>
    <property type="match status" value="1"/>
</dbReference>
<feature type="region of interest" description="Disordered" evidence="1">
    <location>
        <begin position="169"/>
        <end position="192"/>
    </location>
</feature>
<dbReference type="SUPFAM" id="SSF55729">
    <property type="entry name" value="Acyl-CoA N-acyltransferases (Nat)"/>
    <property type="match status" value="1"/>
</dbReference>
<evidence type="ECO:0000256" key="1">
    <source>
        <dbReference type="SAM" id="MobiDB-lite"/>
    </source>
</evidence>
<keyword evidence="3" id="KW-1185">Reference proteome</keyword>
<evidence type="ECO:0000313" key="3">
    <source>
        <dbReference type="Proteomes" id="UP000664534"/>
    </source>
</evidence>
<feature type="compositionally biased region" description="Polar residues" evidence="1">
    <location>
        <begin position="174"/>
        <end position="192"/>
    </location>
</feature>
<dbReference type="InterPro" id="IPR052523">
    <property type="entry name" value="Trichothecene_AcTrans"/>
</dbReference>
<dbReference type="InterPro" id="IPR016181">
    <property type="entry name" value="Acyl_CoA_acyltransferase"/>
</dbReference>
<dbReference type="PANTHER" id="PTHR42791:SF14">
    <property type="entry name" value="N-ACETYLTRANSFERASE DOMAIN-CONTAINING PROTEIN"/>
    <property type="match status" value="1"/>
</dbReference>